<evidence type="ECO:0000256" key="3">
    <source>
        <dbReference type="PIRSR" id="PIRSR001426-1"/>
    </source>
</evidence>
<dbReference type="InterPro" id="IPR004232">
    <property type="entry name" value="CN_Hdrtase_a/SCN_Hdrlase_g"/>
</dbReference>
<feature type="binding site" evidence="3">
    <location>
        <position position="126"/>
    </location>
    <ligand>
        <name>Fe(3+)</name>
        <dbReference type="ChEBI" id="CHEBI:29034"/>
    </ligand>
</feature>
<comment type="similarity">
    <text evidence="1">Belongs to the nitrile hydratase subunit alpha family.</text>
</comment>
<dbReference type="Pfam" id="PF02979">
    <property type="entry name" value="NHase_alpha"/>
    <property type="match status" value="1"/>
</dbReference>
<feature type="binding site" evidence="3">
    <location>
        <position position="125"/>
    </location>
    <ligand>
        <name>Fe(3+)</name>
        <dbReference type="ChEBI" id="CHEBI:29034"/>
    </ligand>
</feature>
<dbReference type="GO" id="GO:0018760">
    <property type="term" value="F:thiocyanate hydrolase activity"/>
    <property type="evidence" value="ECO:0007669"/>
    <property type="project" value="UniProtKB-EC"/>
</dbReference>
<dbReference type="Gene3D" id="3.90.330.10">
    <property type="entry name" value="Nitrile hydratase alpha /Thiocyanate hydrolase gamma"/>
    <property type="match status" value="1"/>
</dbReference>
<dbReference type="GO" id="GO:0046914">
    <property type="term" value="F:transition metal ion binding"/>
    <property type="evidence" value="ECO:0007669"/>
    <property type="project" value="InterPro"/>
</dbReference>
<dbReference type="EMBL" id="LN868938">
    <property type="protein sequence ID" value="CRY76808.1"/>
    <property type="molecule type" value="Genomic_DNA"/>
</dbReference>
<feature type="domain" description="Nitrile hydratase alpha/Thiocyanate hydrolase gamma" evidence="4">
    <location>
        <begin position="21"/>
        <end position="211"/>
    </location>
</feature>
<name>A0A0H5NMW1_NOCFR</name>
<dbReference type="EC" id="3.5.5.8" evidence="5"/>
<keyword evidence="5" id="KW-0378">Hydrolase</keyword>
<sequence length="236" mass="26937">MSHDHDHDAHAPIQTGTEISEFEVLETAIRELAIEKGLFSQEDHRRFSEWAQAVGPHGGSTLVARAWLDPDFKARLLADGTETCKEIGIDWRDPTGSGTPSDYTYFYVLENTPKVHNVIVCTLCSCYPRPVLGMSPDWYRTPNYRRRLVRWPREVLAEFGLHFPPEVEIRVHDSNQKSRFMVLPMRPAGTEGWTEEQLAAIVTRDTMIGVALPQVDWTAQKPPDRAEDAMRREARP</sequence>
<protein>
    <submittedName>
        <fullName evidence="5">Thiocyanate hydrolase subunit gamma</fullName>
        <ecNumber evidence="5">3.5.5.8</ecNumber>
    </submittedName>
</protein>
<dbReference type="KEGG" id="nfr:ERS450000_02036"/>
<dbReference type="AlphaFoldDB" id="A0A0H5NMW1"/>
<evidence type="ECO:0000313" key="5">
    <source>
        <dbReference type="EMBL" id="CRY76808.1"/>
    </source>
</evidence>
<feature type="binding site" evidence="3">
    <location>
        <position position="121"/>
    </location>
    <ligand>
        <name>Fe(3+)</name>
        <dbReference type="ChEBI" id="CHEBI:29034"/>
    </ligand>
</feature>
<dbReference type="SUPFAM" id="SSF56209">
    <property type="entry name" value="Nitrile hydratase alpha chain"/>
    <property type="match status" value="1"/>
</dbReference>
<organism evidence="5 6">
    <name type="scientific">Nocardia farcinica</name>
    <dbReference type="NCBI Taxonomy" id="37329"/>
    <lineage>
        <taxon>Bacteria</taxon>
        <taxon>Bacillati</taxon>
        <taxon>Actinomycetota</taxon>
        <taxon>Actinomycetes</taxon>
        <taxon>Mycobacteriales</taxon>
        <taxon>Nocardiaceae</taxon>
        <taxon>Nocardia</taxon>
    </lineage>
</organism>
<dbReference type="InterPro" id="IPR023900">
    <property type="entry name" value="CN_Hdrtase_asu/SCN_Hdrlase_gsu"/>
</dbReference>
<evidence type="ECO:0000256" key="2">
    <source>
        <dbReference type="ARBA" id="ARBA00022723"/>
    </source>
</evidence>
<dbReference type="InterPro" id="IPR023901">
    <property type="entry name" value="Thiocyan_Hydrolase_gsu"/>
</dbReference>
<accession>A0A0H5NMW1</accession>
<evidence type="ECO:0000259" key="4">
    <source>
        <dbReference type="Pfam" id="PF02979"/>
    </source>
</evidence>
<keyword evidence="2 3" id="KW-0479">Metal-binding</keyword>
<dbReference type="InterPro" id="IPR036648">
    <property type="entry name" value="CN_Hdrase_a/SCN_Hdrase_g_sf"/>
</dbReference>
<dbReference type="NCBIfam" id="TIGR03887">
    <property type="entry name" value="thiocyan_alph"/>
    <property type="match status" value="1"/>
</dbReference>
<keyword evidence="3" id="KW-0408">Iron</keyword>
<dbReference type="Proteomes" id="UP000057820">
    <property type="component" value="Chromosome 1"/>
</dbReference>
<reference evidence="6" key="1">
    <citation type="submission" date="2015-03" db="EMBL/GenBank/DDBJ databases">
        <authorList>
            <consortium name="Pathogen Informatics"/>
        </authorList>
    </citation>
    <scope>NUCLEOTIDE SEQUENCE [LARGE SCALE GENOMIC DNA]</scope>
    <source>
        <strain evidence="6">NCTC11134</strain>
    </source>
</reference>
<feature type="binding site" evidence="3">
    <location>
        <position position="124"/>
    </location>
    <ligand>
        <name>Fe(3+)</name>
        <dbReference type="ChEBI" id="CHEBI:29034"/>
    </ligand>
</feature>
<dbReference type="RefSeq" id="WP_060592173.1">
    <property type="nucleotide sequence ID" value="NZ_CP031418.1"/>
</dbReference>
<proteinExistence type="inferred from homology"/>
<dbReference type="PIRSF" id="PIRSF001426">
    <property type="entry name" value="NHase_alpha"/>
    <property type="match status" value="1"/>
</dbReference>
<evidence type="ECO:0000313" key="6">
    <source>
        <dbReference type="Proteomes" id="UP000057820"/>
    </source>
</evidence>
<gene>
    <name evidence="5" type="primary">scnC</name>
    <name evidence="5" type="ORF">ERS450000_02036</name>
</gene>
<evidence type="ECO:0000256" key="1">
    <source>
        <dbReference type="ARBA" id="ARBA00009363"/>
    </source>
</evidence>